<dbReference type="InterPro" id="IPR040457">
    <property type="entry name" value="GCP_C"/>
</dbReference>
<keyword evidence="4" id="KW-0493">Microtubule</keyword>
<accession>A0A0K9NKA7</accession>
<name>A0A0K9NKA7_ZOSMR</name>
<dbReference type="InterPro" id="IPR042241">
    <property type="entry name" value="GCP_C_sf"/>
</dbReference>
<dbReference type="PANTHER" id="PTHR19302:SF14">
    <property type="entry name" value="GAMMA-TUBULIN COMPLEX COMPONENT 3"/>
    <property type="match status" value="1"/>
</dbReference>
<keyword evidence="3" id="KW-0963">Cytoplasm</keyword>
<reference evidence="8" key="1">
    <citation type="journal article" date="2016" name="Nature">
        <title>The genome of the seagrass Zostera marina reveals angiosperm adaptation to the sea.</title>
        <authorList>
            <person name="Olsen J.L."/>
            <person name="Rouze P."/>
            <person name="Verhelst B."/>
            <person name="Lin Y.-C."/>
            <person name="Bayer T."/>
            <person name="Collen J."/>
            <person name="Dattolo E."/>
            <person name="De Paoli E."/>
            <person name="Dittami S."/>
            <person name="Maumus F."/>
            <person name="Michel G."/>
            <person name="Kersting A."/>
            <person name="Lauritano C."/>
            <person name="Lohaus R."/>
            <person name="Toepel M."/>
            <person name="Tonon T."/>
            <person name="Vanneste K."/>
            <person name="Amirebrahimi M."/>
            <person name="Brakel J."/>
            <person name="Bostroem C."/>
            <person name="Chovatia M."/>
            <person name="Grimwood J."/>
            <person name="Jenkins J.W."/>
            <person name="Jueterbock A."/>
            <person name="Mraz A."/>
            <person name="Stam W.T."/>
            <person name="Tice H."/>
            <person name="Bornberg-Bauer E."/>
            <person name="Green P.J."/>
            <person name="Pearson G.A."/>
            <person name="Procaccini G."/>
            <person name="Duarte C.M."/>
            <person name="Schmutz J."/>
            <person name="Reusch T.B.H."/>
            <person name="Van de Peer Y."/>
        </authorList>
    </citation>
    <scope>NUCLEOTIDE SEQUENCE [LARGE SCALE GENOMIC DNA]</scope>
    <source>
        <strain evidence="8">cv. Finnish</strain>
    </source>
</reference>
<evidence type="ECO:0000256" key="1">
    <source>
        <dbReference type="ARBA" id="ARBA00004245"/>
    </source>
</evidence>
<organism evidence="7 8">
    <name type="scientific">Zostera marina</name>
    <name type="common">Eelgrass</name>
    <dbReference type="NCBI Taxonomy" id="29655"/>
    <lineage>
        <taxon>Eukaryota</taxon>
        <taxon>Viridiplantae</taxon>
        <taxon>Streptophyta</taxon>
        <taxon>Embryophyta</taxon>
        <taxon>Tracheophyta</taxon>
        <taxon>Spermatophyta</taxon>
        <taxon>Magnoliopsida</taxon>
        <taxon>Liliopsida</taxon>
        <taxon>Zosteraceae</taxon>
        <taxon>Zostera</taxon>
    </lineage>
</organism>
<gene>
    <name evidence="7" type="ORF">ZOSMA_88G00120</name>
</gene>
<evidence type="ECO:0000259" key="6">
    <source>
        <dbReference type="Pfam" id="PF04130"/>
    </source>
</evidence>
<proteinExistence type="inferred from homology"/>
<dbReference type="Proteomes" id="UP000036987">
    <property type="component" value="Unassembled WGS sequence"/>
</dbReference>
<comment type="caution">
    <text evidence="7">The sequence shown here is derived from an EMBL/GenBank/DDBJ whole genome shotgun (WGS) entry which is preliminary data.</text>
</comment>
<protein>
    <recommendedName>
        <fullName evidence="6">Gamma tubulin complex component C-terminal domain-containing protein</fullName>
    </recommendedName>
</protein>
<sequence>MNHFVRNFQDYIMFEVLEISWACFLEEMDASKDLDDLLAAHEKYLSSIALKSLLGERSQGIFKTLFLLGKSKFKKSERLKLGSQVHGGGKALMQIAGDVLRKMEEDLDSISKEYSSSLKVFISQLPLQHHVDLKFLLFRLNFTEYYSRFPPGKY</sequence>
<dbReference type="STRING" id="29655.A0A0K9NKA7"/>
<keyword evidence="8" id="KW-1185">Reference proteome</keyword>
<dbReference type="GO" id="GO:0007020">
    <property type="term" value="P:microtubule nucleation"/>
    <property type="evidence" value="ECO:0007669"/>
    <property type="project" value="InterPro"/>
</dbReference>
<dbReference type="GO" id="GO:0005815">
    <property type="term" value="C:microtubule organizing center"/>
    <property type="evidence" value="ECO:0007669"/>
    <property type="project" value="InterPro"/>
</dbReference>
<dbReference type="GO" id="GO:0000922">
    <property type="term" value="C:spindle pole"/>
    <property type="evidence" value="ECO:0007669"/>
    <property type="project" value="InterPro"/>
</dbReference>
<evidence type="ECO:0000313" key="8">
    <source>
        <dbReference type="Proteomes" id="UP000036987"/>
    </source>
</evidence>
<dbReference type="OrthoDB" id="5860513at2759"/>
<evidence type="ECO:0000256" key="5">
    <source>
        <dbReference type="ARBA" id="ARBA00023212"/>
    </source>
</evidence>
<dbReference type="Pfam" id="PF04130">
    <property type="entry name" value="GCP_C_terminal"/>
    <property type="match status" value="1"/>
</dbReference>
<evidence type="ECO:0000313" key="7">
    <source>
        <dbReference type="EMBL" id="KMZ57191.1"/>
    </source>
</evidence>
<evidence type="ECO:0000256" key="3">
    <source>
        <dbReference type="ARBA" id="ARBA00022490"/>
    </source>
</evidence>
<dbReference type="PANTHER" id="PTHR19302">
    <property type="entry name" value="GAMMA TUBULIN COMPLEX PROTEIN"/>
    <property type="match status" value="1"/>
</dbReference>
<dbReference type="Gene3D" id="1.20.120.1900">
    <property type="entry name" value="Gamma-tubulin complex, C-terminal domain"/>
    <property type="match status" value="1"/>
</dbReference>
<evidence type="ECO:0000256" key="2">
    <source>
        <dbReference type="ARBA" id="ARBA00010337"/>
    </source>
</evidence>
<dbReference type="EMBL" id="LFYR01002101">
    <property type="protein sequence ID" value="KMZ57191.1"/>
    <property type="molecule type" value="Genomic_DNA"/>
</dbReference>
<feature type="domain" description="Gamma tubulin complex component C-terminal" evidence="6">
    <location>
        <begin position="1"/>
        <end position="146"/>
    </location>
</feature>
<dbReference type="InterPro" id="IPR007259">
    <property type="entry name" value="GCP"/>
</dbReference>
<comment type="subcellular location">
    <subcellularLocation>
        <location evidence="1">Cytoplasm</location>
        <location evidence="1">Cytoskeleton</location>
    </subcellularLocation>
</comment>
<comment type="similarity">
    <text evidence="2">Belongs to the TUBGCP family.</text>
</comment>
<dbReference type="GO" id="GO:0005874">
    <property type="term" value="C:microtubule"/>
    <property type="evidence" value="ECO:0007669"/>
    <property type="project" value="UniProtKB-KW"/>
</dbReference>
<evidence type="ECO:0000256" key="4">
    <source>
        <dbReference type="ARBA" id="ARBA00022701"/>
    </source>
</evidence>
<dbReference type="GO" id="GO:0043015">
    <property type="term" value="F:gamma-tubulin binding"/>
    <property type="evidence" value="ECO:0007669"/>
    <property type="project" value="InterPro"/>
</dbReference>
<keyword evidence="5" id="KW-0206">Cytoskeleton</keyword>
<dbReference type="AlphaFoldDB" id="A0A0K9NKA7"/>